<feature type="transmembrane region" description="Helical" evidence="1">
    <location>
        <begin position="16"/>
        <end position="34"/>
    </location>
</feature>
<proteinExistence type="predicted"/>
<dbReference type="EMBL" id="FOJM01000014">
    <property type="protein sequence ID" value="SFA55204.1"/>
    <property type="molecule type" value="Genomic_DNA"/>
</dbReference>
<gene>
    <name evidence="2" type="ORF">SAMN04488511_114110</name>
</gene>
<reference evidence="3" key="1">
    <citation type="submission" date="2016-10" db="EMBL/GenBank/DDBJ databases">
        <authorList>
            <person name="Varghese N."/>
            <person name="Submissions S."/>
        </authorList>
    </citation>
    <scope>NUCLEOTIDE SEQUENCE [LARGE SCALE GENOMIC DNA]</scope>
    <source>
        <strain evidence="3">DSM 18130</strain>
    </source>
</reference>
<evidence type="ECO:0000313" key="3">
    <source>
        <dbReference type="Proteomes" id="UP000198836"/>
    </source>
</evidence>
<feature type="transmembrane region" description="Helical" evidence="1">
    <location>
        <begin position="41"/>
        <end position="60"/>
    </location>
</feature>
<feature type="transmembrane region" description="Helical" evidence="1">
    <location>
        <begin position="80"/>
        <end position="100"/>
    </location>
</feature>
<dbReference type="STRING" id="332999.SAMN04488511_114110"/>
<protein>
    <submittedName>
        <fullName evidence="2">Uncharacterized membrane protein</fullName>
    </submittedName>
</protein>
<evidence type="ECO:0000256" key="1">
    <source>
        <dbReference type="SAM" id="Phobius"/>
    </source>
</evidence>
<keyword evidence="3" id="KW-1185">Reference proteome</keyword>
<dbReference type="AlphaFoldDB" id="A0A1I0TTT1"/>
<sequence>MNIITKISQLDAHHKLYLSLGVALAVLGICYAMELEASVRWMVAWLSYATTSIALAWTTISSSHPSQIKHDAHAQDSSRTLIFLFAIAAAFASLFSIIILLRENSEKTDQGLFMTIVIPLLCVVSSWWLVHTVFTMRYAHFYYCDIEHEKKGKIEKPGGLIFPGEEDPDYMDFVYFAFVVGMTFQVSDVEISSKRIRRLAWMHGVLSFAFNTVIVALTINVLSGMIQK</sequence>
<dbReference type="RefSeq" id="WP_244278850.1">
    <property type="nucleotide sequence ID" value="NZ_FOJM01000014.1"/>
</dbReference>
<keyword evidence="1" id="KW-0812">Transmembrane</keyword>
<feature type="transmembrane region" description="Helical" evidence="1">
    <location>
        <begin position="199"/>
        <end position="222"/>
    </location>
</feature>
<dbReference type="InterPro" id="IPR009781">
    <property type="entry name" value="DUF1345"/>
</dbReference>
<dbReference type="Pfam" id="PF07077">
    <property type="entry name" value="DUF1345"/>
    <property type="match status" value="1"/>
</dbReference>
<name>A0A1I0TTT1_9SPHI</name>
<evidence type="ECO:0000313" key="2">
    <source>
        <dbReference type="EMBL" id="SFA55204.1"/>
    </source>
</evidence>
<organism evidence="2 3">
    <name type="scientific">Pedobacter suwonensis</name>
    <dbReference type="NCBI Taxonomy" id="332999"/>
    <lineage>
        <taxon>Bacteria</taxon>
        <taxon>Pseudomonadati</taxon>
        <taxon>Bacteroidota</taxon>
        <taxon>Sphingobacteriia</taxon>
        <taxon>Sphingobacteriales</taxon>
        <taxon>Sphingobacteriaceae</taxon>
        <taxon>Pedobacter</taxon>
    </lineage>
</organism>
<keyword evidence="1" id="KW-1133">Transmembrane helix</keyword>
<accession>A0A1I0TTT1</accession>
<keyword evidence="1" id="KW-0472">Membrane</keyword>
<dbReference type="Proteomes" id="UP000198836">
    <property type="component" value="Unassembled WGS sequence"/>
</dbReference>
<feature type="transmembrane region" description="Helical" evidence="1">
    <location>
        <begin position="112"/>
        <end position="130"/>
    </location>
</feature>